<gene>
    <name evidence="1" type="ORF">SAMN06269250_3469</name>
</gene>
<dbReference type="Proteomes" id="UP000219452">
    <property type="component" value="Unassembled WGS sequence"/>
</dbReference>
<evidence type="ECO:0000313" key="2">
    <source>
        <dbReference type="Proteomes" id="UP000219452"/>
    </source>
</evidence>
<accession>A0A286G4V0</accession>
<dbReference type="AlphaFoldDB" id="A0A286G4V0"/>
<name>A0A286G4V0_9BACT</name>
<keyword evidence="2" id="KW-1185">Reference proteome</keyword>
<proteinExistence type="predicted"/>
<organism evidence="1 2">
    <name type="scientific">Spirosoma fluviale</name>
    <dbReference type="NCBI Taxonomy" id="1597977"/>
    <lineage>
        <taxon>Bacteria</taxon>
        <taxon>Pseudomonadati</taxon>
        <taxon>Bacteroidota</taxon>
        <taxon>Cytophagia</taxon>
        <taxon>Cytophagales</taxon>
        <taxon>Cytophagaceae</taxon>
        <taxon>Spirosoma</taxon>
    </lineage>
</organism>
<protein>
    <submittedName>
        <fullName evidence="1">Uncharacterized protein</fullName>
    </submittedName>
</protein>
<sequence length="136" mass="15151">MKNGRNLAIGLVVLCLSCSLEKQQQPTAMKVELDVFSGRPNPTWTLSEEESTELVALLKSLPIAEESSEEGGLGYRGFVLSNFKETEGLPSPIRVYRKTIRMQLDRPQSFQDIHGVERQLLQQASQRGYGAIVDSL</sequence>
<reference evidence="2" key="1">
    <citation type="submission" date="2017-09" db="EMBL/GenBank/DDBJ databases">
        <authorList>
            <person name="Varghese N."/>
            <person name="Submissions S."/>
        </authorList>
    </citation>
    <scope>NUCLEOTIDE SEQUENCE [LARGE SCALE GENOMIC DNA]</scope>
    <source>
        <strain evidence="2">DSM 29961</strain>
    </source>
</reference>
<evidence type="ECO:0000313" key="1">
    <source>
        <dbReference type="EMBL" id="SOD90580.1"/>
    </source>
</evidence>
<dbReference type="EMBL" id="OCNH01000002">
    <property type="protein sequence ID" value="SOD90580.1"/>
    <property type="molecule type" value="Genomic_DNA"/>
</dbReference>